<dbReference type="eggNOG" id="ENOG5031D3P">
    <property type="taxonomic scope" value="Bacteria"/>
</dbReference>
<evidence type="ECO:0000313" key="2">
    <source>
        <dbReference type="Proteomes" id="UP000010816"/>
    </source>
</evidence>
<reference evidence="1 2" key="1">
    <citation type="submission" date="2011-09" db="EMBL/GenBank/DDBJ databases">
        <title>Complete sequence of chromosome of Thioflavicoccus mobilis 8321.</title>
        <authorList>
            <consortium name="US DOE Joint Genome Institute"/>
            <person name="Lucas S."/>
            <person name="Han J."/>
            <person name="Lapidus A."/>
            <person name="Cheng J.-F."/>
            <person name="Goodwin L."/>
            <person name="Pitluck S."/>
            <person name="Peters L."/>
            <person name="Ovchinnikova G."/>
            <person name="Lu M."/>
            <person name="Detter J.C."/>
            <person name="Han C."/>
            <person name="Tapia R."/>
            <person name="Land M."/>
            <person name="Hauser L."/>
            <person name="Kyrpides N."/>
            <person name="Ivanova N."/>
            <person name="Pagani I."/>
            <person name="Vogl K."/>
            <person name="Liu Z."/>
            <person name="Imhoff J."/>
            <person name="Thiel V."/>
            <person name="Frigaard N.-U."/>
            <person name="Bryant D."/>
            <person name="Woyke T."/>
        </authorList>
    </citation>
    <scope>NUCLEOTIDE SEQUENCE [LARGE SCALE GENOMIC DNA]</scope>
    <source>
        <strain evidence="1 2">8321</strain>
    </source>
</reference>
<accession>L0GYE0</accession>
<dbReference type="AlphaFoldDB" id="L0GYE0"/>
<protein>
    <submittedName>
        <fullName evidence="1">Uncharacterized protein</fullName>
    </submittedName>
</protein>
<dbReference type="HOGENOM" id="CLU_2482313_0_0_6"/>
<sequence>MNSGPTTDRRYGDATGVAQLLTREDLAREEKVAILHQWELDLREGMVAEEENMPAPTPAPITLDEVLDALRALGAESQFHDVTTKHG</sequence>
<dbReference type="STRING" id="765912.Thimo_1548"/>
<dbReference type="EMBL" id="CP003051">
    <property type="protein sequence ID" value="AGA90329.1"/>
    <property type="molecule type" value="Genomic_DNA"/>
</dbReference>
<proteinExistence type="predicted"/>
<name>L0GYE0_9GAMM</name>
<dbReference type="KEGG" id="tmb:Thimo_1548"/>
<keyword evidence="2" id="KW-1185">Reference proteome</keyword>
<dbReference type="Proteomes" id="UP000010816">
    <property type="component" value="Chromosome"/>
</dbReference>
<organism evidence="1 2">
    <name type="scientific">Thioflavicoccus mobilis 8321</name>
    <dbReference type="NCBI Taxonomy" id="765912"/>
    <lineage>
        <taxon>Bacteria</taxon>
        <taxon>Pseudomonadati</taxon>
        <taxon>Pseudomonadota</taxon>
        <taxon>Gammaproteobacteria</taxon>
        <taxon>Chromatiales</taxon>
        <taxon>Chromatiaceae</taxon>
        <taxon>Thioflavicoccus</taxon>
    </lineage>
</organism>
<evidence type="ECO:0000313" key="1">
    <source>
        <dbReference type="EMBL" id="AGA90329.1"/>
    </source>
</evidence>
<dbReference type="OrthoDB" id="5405867at2"/>
<gene>
    <name evidence="1" type="ORF">Thimo_1548</name>
</gene>